<feature type="region of interest" description="Disordered" evidence="3">
    <location>
        <begin position="418"/>
        <end position="442"/>
    </location>
</feature>
<reference evidence="4" key="1">
    <citation type="journal article" date="2020" name="bioRxiv">
        <title>Comparative genomics of Chlamydomonas.</title>
        <authorList>
            <person name="Craig R.J."/>
            <person name="Hasan A.R."/>
            <person name="Ness R.W."/>
            <person name="Keightley P.D."/>
        </authorList>
    </citation>
    <scope>NUCLEOTIDE SEQUENCE</scope>
    <source>
        <strain evidence="4">SAG 7.73</strain>
    </source>
</reference>
<dbReference type="AlphaFoldDB" id="A0A835VZV5"/>
<evidence type="ECO:0000256" key="2">
    <source>
        <dbReference type="ARBA" id="ARBA00022679"/>
    </source>
</evidence>
<dbReference type="EMBL" id="JAEHOC010000017">
    <property type="protein sequence ID" value="KAG2434050.1"/>
    <property type="molecule type" value="Genomic_DNA"/>
</dbReference>
<keyword evidence="2" id="KW-0808">Transferase</keyword>
<dbReference type="PANTHER" id="PTHR43619:SF2">
    <property type="entry name" value="S-ADENOSYL-L-METHIONINE-DEPENDENT METHYLTRANSFERASES SUPERFAMILY PROTEIN"/>
    <property type="match status" value="1"/>
</dbReference>
<dbReference type="PANTHER" id="PTHR43619">
    <property type="entry name" value="S-ADENOSYL-L-METHIONINE-DEPENDENT METHYLTRANSFERASE YKTD-RELATED"/>
    <property type="match status" value="1"/>
</dbReference>
<dbReference type="InterPro" id="IPR029063">
    <property type="entry name" value="SAM-dependent_MTases_sf"/>
</dbReference>
<evidence type="ECO:0000256" key="1">
    <source>
        <dbReference type="ARBA" id="ARBA00022603"/>
    </source>
</evidence>
<proteinExistence type="predicted"/>
<dbReference type="InterPro" id="IPR007213">
    <property type="entry name" value="Ppm1/Ppm2/Tcmp"/>
</dbReference>
<dbReference type="Pfam" id="PF04072">
    <property type="entry name" value="LCM"/>
    <property type="match status" value="1"/>
</dbReference>
<name>A0A835VZV5_CHLIN</name>
<dbReference type="GO" id="GO:0008168">
    <property type="term" value="F:methyltransferase activity"/>
    <property type="evidence" value="ECO:0007669"/>
    <property type="project" value="UniProtKB-KW"/>
</dbReference>
<feature type="compositionally biased region" description="Low complexity" evidence="3">
    <location>
        <begin position="95"/>
        <end position="133"/>
    </location>
</feature>
<accession>A0A835VZV5</accession>
<feature type="region of interest" description="Disordered" evidence="3">
    <location>
        <begin position="90"/>
        <end position="133"/>
    </location>
</feature>
<evidence type="ECO:0000256" key="3">
    <source>
        <dbReference type="SAM" id="MobiDB-lite"/>
    </source>
</evidence>
<evidence type="ECO:0008006" key="6">
    <source>
        <dbReference type="Google" id="ProtNLM"/>
    </source>
</evidence>
<gene>
    <name evidence="4" type="ORF">HXX76_007778</name>
</gene>
<dbReference type="Gene3D" id="3.40.50.150">
    <property type="entry name" value="Vaccinia Virus protein VP39"/>
    <property type="match status" value="1"/>
</dbReference>
<dbReference type="SUPFAM" id="SSF53335">
    <property type="entry name" value="S-adenosyl-L-methionine-dependent methyltransferases"/>
    <property type="match status" value="1"/>
</dbReference>
<dbReference type="GO" id="GO:0032259">
    <property type="term" value="P:methylation"/>
    <property type="evidence" value="ECO:0007669"/>
    <property type="project" value="UniProtKB-KW"/>
</dbReference>
<keyword evidence="5" id="KW-1185">Reference proteome</keyword>
<dbReference type="Proteomes" id="UP000650467">
    <property type="component" value="Unassembled WGS sequence"/>
</dbReference>
<evidence type="ECO:0000313" key="5">
    <source>
        <dbReference type="Proteomes" id="UP000650467"/>
    </source>
</evidence>
<sequence>MRALRVVSVGVGTIAVVELLRRAVLARWARRKFCGLDSLVSFSACVIAARRAFETELPDAYICDPLAEGLCGKEALEACRKRLAASERKRGDGAGPAAATGAATGTGSASDGTATSSQPAATPATAANGAATTAPQLPATELQAAQDKDAAAGPRPISRLIIRTKFFDDVASIVTWQGAAAAAAVPCHAPLAAVCRAAAACRQVVLLGSGLDSRPWRLALPPGVAWFEVDRRDVLAAKTRRLGEMGAQTRAHSRPPAALQMQPLPGAGNGAVAQQGQQQGQQPQWGQQGYVHPLKAGSWECVAVDLQHRGWSRGLLRAGLDPAQPVCWILEGLLYYLEERDVRALLQEAASASGPGSVLAASIIQAPPALPAASATDSGSPSASSVATPTAAAAAASAAAASPSTSAAPGTPSAAAAAAADMRAPSGGKAGGKDVGKDKGSASWNVRSEFKWRCEGGVPEFLAECGWSALWTESWLQTVQSYGLTPEGASTASGVYFTSAKLV</sequence>
<organism evidence="4 5">
    <name type="scientific">Chlamydomonas incerta</name>
    <dbReference type="NCBI Taxonomy" id="51695"/>
    <lineage>
        <taxon>Eukaryota</taxon>
        <taxon>Viridiplantae</taxon>
        <taxon>Chlorophyta</taxon>
        <taxon>core chlorophytes</taxon>
        <taxon>Chlorophyceae</taxon>
        <taxon>CS clade</taxon>
        <taxon>Chlamydomonadales</taxon>
        <taxon>Chlamydomonadaceae</taxon>
        <taxon>Chlamydomonas</taxon>
    </lineage>
</organism>
<feature type="compositionally biased region" description="Basic and acidic residues" evidence="3">
    <location>
        <begin position="431"/>
        <end position="440"/>
    </location>
</feature>
<comment type="caution">
    <text evidence="4">The sequence shown here is derived from an EMBL/GenBank/DDBJ whole genome shotgun (WGS) entry which is preliminary data.</text>
</comment>
<dbReference type="OrthoDB" id="434488at2759"/>
<protein>
    <recommendedName>
        <fullName evidence="6">S-adenosyl-L-methionine-dependent methyltransferase</fullName>
    </recommendedName>
</protein>
<evidence type="ECO:0000313" key="4">
    <source>
        <dbReference type="EMBL" id="KAG2434050.1"/>
    </source>
</evidence>
<keyword evidence="1" id="KW-0489">Methyltransferase</keyword>